<dbReference type="EMBL" id="JAEVHI010000004">
    <property type="protein sequence ID" value="KAG5293486.1"/>
    <property type="molecule type" value="Genomic_DNA"/>
</dbReference>
<organism evidence="1 2">
    <name type="scientific">Ajellomyces capsulatus</name>
    <name type="common">Darling's disease fungus</name>
    <name type="synonym">Histoplasma capsulatum</name>
    <dbReference type="NCBI Taxonomy" id="5037"/>
    <lineage>
        <taxon>Eukaryota</taxon>
        <taxon>Fungi</taxon>
        <taxon>Dikarya</taxon>
        <taxon>Ascomycota</taxon>
        <taxon>Pezizomycotina</taxon>
        <taxon>Eurotiomycetes</taxon>
        <taxon>Eurotiomycetidae</taxon>
        <taxon>Onygenales</taxon>
        <taxon>Ajellomycetaceae</taxon>
        <taxon>Histoplasma</taxon>
    </lineage>
</organism>
<evidence type="ECO:0000313" key="2">
    <source>
        <dbReference type="Proteomes" id="UP000670092"/>
    </source>
</evidence>
<gene>
    <name evidence="1" type="ORF">I7I52_04813</name>
</gene>
<sequence>MYSLFTTRGSYNMAWMRDGCLAHKLMSMAKRQQGVEEWRLLRRADKKRGLIVLTGNLNAR</sequence>
<dbReference type="OrthoDB" id="41532at2759"/>
<evidence type="ECO:0000313" key="1">
    <source>
        <dbReference type="EMBL" id="KAG5293486.1"/>
    </source>
</evidence>
<proteinExistence type="predicted"/>
<dbReference type="VEuPathDB" id="FungiDB:I7I52_04813"/>
<dbReference type="AlphaFoldDB" id="A0A8H7YLW0"/>
<accession>A0A8H7YLW0</accession>
<dbReference type="Proteomes" id="UP000670092">
    <property type="component" value="Unassembled WGS sequence"/>
</dbReference>
<comment type="caution">
    <text evidence="1">The sequence shown here is derived from an EMBL/GenBank/DDBJ whole genome shotgun (WGS) entry which is preliminary data.</text>
</comment>
<reference evidence="1 2" key="1">
    <citation type="submission" date="2021-01" db="EMBL/GenBank/DDBJ databases">
        <title>Chromosome-level genome assembly of a human fungal pathogen reveals clustering of transcriptionally co-regulated genes.</title>
        <authorList>
            <person name="Voorhies M."/>
            <person name="Cohen S."/>
            <person name="Shea T.P."/>
            <person name="Petrus S."/>
            <person name="Munoz J.F."/>
            <person name="Poplawski S."/>
            <person name="Goldman W.E."/>
            <person name="Michael T."/>
            <person name="Cuomo C.A."/>
            <person name="Sil A."/>
            <person name="Beyhan S."/>
        </authorList>
    </citation>
    <scope>NUCLEOTIDE SEQUENCE [LARGE SCALE GENOMIC DNA]</scope>
    <source>
        <strain evidence="1 2">G184AR</strain>
    </source>
</reference>
<name>A0A8H7YLW0_AJECA</name>
<protein>
    <submittedName>
        <fullName evidence="1">Uncharacterized protein</fullName>
    </submittedName>
</protein>